<dbReference type="OrthoDB" id="341511at2759"/>
<proteinExistence type="inferred from homology"/>
<dbReference type="InterPro" id="IPR013894">
    <property type="entry name" value="RMI1_OB"/>
</dbReference>
<evidence type="ECO:0000313" key="5">
    <source>
        <dbReference type="Proteomes" id="UP000494206"/>
    </source>
</evidence>
<dbReference type="GO" id="GO:0000724">
    <property type="term" value="P:double-strand break repair via homologous recombination"/>
    <property type="evidence" value="ECO:0007669"/>
    <property type="project" value="TreeGrafter"/>
</dbReference>
<dbReference type="PANTHER" id="PTHR14790">
    <property type="entry name" value="RECQ-MEDIATED GENOME INSTABILITY PROTEIN 1 RMI1"/>
    <property type="match status" value="1"/>
</dbReference>
<dbReference type="Proteomes" id="UP000494206">
    <property type="component" value="Unassembled WGS sequence"/>
</dbReference>
<accession>A0A8S1F9G4</accession>
<dbReference type="GO" id="GO:0031422">
    <property type="term" value="C:RecQ family helicase-topoisomerase III complex"/>
    <property type="evidence" value="ECO:0007669"/>
    <property type="project" value="TreeGrafter"/>
</dbReference>
<evidence type="ECO:0000256" key="1">
    <source>
        <dbReference type="ARBA" id="ARBA00006395"/>
    </source>
</evidence>
<protein>
    <recommendedName>
        <fullName evidence="3">RecQ mediated genome instability protein 1 OB-fold domain-containing protein</fullName>
    </recommendedName>
</protein>
<evidence type="ECO:0000259" key="3">
    <source>
        <dbReference type="Pfam" id="PF08585"/>
    </source>
</evidence>
<keyword evidence="5" id="KW-1185">Reference proteome</keyword>
<comment type="similarity">
    <text evidence="1">Belongs to the RMI1 family.</text>
</comment>
<dbReference type="GO" id="GO:0000712">
    <property type="term" value="P:resolution of meiotic recombination intermediates"/>
    <property type="evidence" value="ECO:0007669"/>
    <property type="project" value="TreeGrafter"/>
</dbReference>
<dbReference type="PANTHER" id="PTHR14790:SF18">
    <property type="entry name" value="RECQ-MEDIATED GENOME INSTABILITY PROTEIN 1 HOMOLOG"/>
    <property type="match status" value="1"/>
</dbReference>
<feature type="compositionally biased region" description="Basic and acidic residues" evidence="2">
    <location>
        <begin position="303"/>
        <end position="312"/>
    </location>
</feature>
<gene>
    <name evidence="4" type="ORF">CBOVIS_LOCUS10602</name>
</gene>
<feature type="region of interest" description="Disordered" evidence="2">
    <location>
        <begin position="529"/>
        <end position="595"/>
    </location>
</feature>
<evidence type="ECO:0000313" key="4">
    <source>
        <dbReference type="EMBL" id="CAB3408877.1"/>
    </source>
</evidence>
<dbReference type="Pfam" id="PF08585">
    <property type="entry name" value="RMI1_N_C"/>
    <property type="match status" value="1"/>
</dbReference>
<organism evidence="4 5">
    <name type="scientific">Caenorhabditis bovis</name>
    <dbReference type="NCBI Taxonomy" id="2654633"/>
    <lineage>
        <taxon>Eukaryota</taxon>
        <taxon>Metazoa</taxon>
        <taxon>Ecdysozoa</taxon>
        <taxon>Nematoda</taxon>
        <taxon>Chromadorea</taxon>
        <taxon>Rhabditida</taxon>
        <taxon>Rhabditina</taxon>
        <taxon>Rhabditomorpha</taxon>
        <taxon>Rhabditoidea</taxon>
        <taxon>Rhabditidae</taxon>
        <taxon>Peloderinae</taxon>
        <taxon>Caenorhabditis</taxon>
    </lineage>
</organism>
<feature type="region of interest" description="Disordered" evidence="2">
    <location>
        <begin position="287"/>
        <end position="312"/>
    </location>
</feature>
<feature type="compositionally biased region" description="Basic and acidic residues" evidence="2">
    <location>
        <begin position="529"/>
        <end position="550"/>
    </location>
</feature>
<dbReference type="GO" id="GO:0016604">
    <property type="term" value="C:nuclear body"/>
    <property type="evidence" value="ECO:0007669"/>
    <property type="project" value="TreeGrafter"/>
</dbReference>
<name>A0A8S1F9G4_9PELO</name>
<evidence type="ECO:0000256" key="2">
    <source>
        <dbReference type="SAM" id="MobiDB-lite"/>
    </source>
</evidence>
<comment type="caution">
    <text evidence="4">The sequence shown here is derived from an EMBL/GenBank/DDBJ whole genome shotgun (WGS) entry which is preliminary data.</text>
</comment>
<dbReference type="AlphaFoldDB" id="A0A8S1F9G4"/>
<dbReference type="EMBL" id="CADEPM010000007">
    <property type="protein sequence ID" value="CAB3408877.1"/>
    <property type="molecule type" value="Genomic_DNA"/>
</dbReference>
<dbReference type="Gene3D" id="2.40.50.770">
    <property type="entry name" value="RecQ-mediated genome instability protein Rmi1, C-terminal domain"/>
    <property type="match status" value="1"/>
</dbReference>
<dbReference type="InterPro" id="IPR042470">
    <property type="entry name" value="RMI1_N_C_sf"/>
</dbReference>
<feature type="compositionally biased region" description="Low complexity" evidence="2">
    <location>
        <begin position="574"/>
        <end position="587"/>
    </location>
</feature>
<feature type="domain" description="RecQ mediated genome instability protein 1 OB-fold" evidence="3">
    <location>
        <begin position="27"/>
        <end position="158"/>
    </location>
</feature>
<feature type="region of interest" description="Disordered" evidence="2">
    <location>
        <begin position="233"/>
        <end position="269"/>
    </location>
</feature>
<reference evidence="4 5" key="1">
    <citation type="submission" date="2020-04" db="EMBL/GenBank/DDBJ databases">
        <authorList>
            <person name="Laetsch R D."/>
            <person name="Stevens L."/>
            <person name="Kumar S."/>
            <person name="Blaxter L. M."/>
        </authorList>
    </citation>
    <scope>NUCLEOTIDE SEQUENCE [LARGE SCALE GENOMIC DNA]</scope>
</reference>
<sequence length="762" mass="87002">MAGLIIEQFLYSNIAESYESQMKIPQMANKLVIPKRMIFQIISVLDISTSVYEQLSEATKSVDDLSWFHGDVEEENEEHAICETKKKTKKRGILKVEIEDGINKLHAVEYVDELFDIEELNVGMKIMLTGKAVCRKGIILISQSNCQILGGAVESLEYNVVDRLAAILKIDLNAETKRKELAKVRVNEMRKKRAMKKDKSQSTISPFLVKMPKVVEAPPKKVNPKIVEESNNNDVVFTPIPPPKNPNEEVPTNPEDIVQNTSNEKPTEVEEEEYSRILKNIHVPVRSPPYQKEAAPEINPRPKPAEKIDSFKKKQLPQALLEDENGSKTSRKSPPEIFATAEKYQPGMMSKIKIEENDSIIPPEFLREEVGVIKSRGKDEIAQRKLFKALTEDIHGPRGVHSKKDAEMQKKNSDDHSITEFFEKVKHLKEHKRVEPPQKVLRMGIVTPVPQKSCFETQKEQQKEEKMVDDSSILDCSMEIEGRNMCERLGIGETRKRRADDEPEILKGWNPNIQTYKISTLLPEGRVEERTMEIVGPSRDDKMLQAEPRKSNRPYPPNATQPSRQGLERPFNPPQRKAPSSQAASKKALPKHGNNVQIYRTPLARRIPSSESSRKFSLELLHRLENLHVIPFRDALTTRKFWMMAKIVVIMPTTCQALHELQSDGILWEFQVHVSDTSVKNVICDVSSELLDKIFGFSVKECKQLFENNQMDALRAKKIEAERKLKGFKRLDLIAWVEVNPDFNVKPIIIDVKTISDALNIL</sequence>